<accession>A0A2A5B0W6</accession>
<name>A0A2A5B0W6_9GAMM</name>
<organism evidence="2 3">
    <name type="scientific">SAR86 cluster bacterium</name>
    <dbReference type="NCBI Taxonomy" id="2030880"/>
    <lineage>
        <taxon>Bacteria</taxon>
        <taxon>Pseudomonadati</taxon>
        <taxon>Pseudomonadota</taxon>
        <taxon>Gammaproteobacteria</taxon>
        <taxon>SAR86 cluster</taxon>
    </lineage>
</organism>
<dbReference type="InterPro" id="IPR045936">
    <property type="entry name" value="DUF6356"/>
</dbReference>
<keyword evidence="1" id="KW-0812">Transmembrane</keyword>
<feature type="transmembrane region" description="Helical" evidence="1">
    <location>
        <begin position="22"/>
        <end position="42"/>
    </location>
</feature>
<evidence type="ECO:0008006" key="4">
    <source>
        <dbReference type="Google" id="ProtNLM"/>
    </source>
</evidence>
<gene>
    <name evidence="2" type="ORF">COA96_07800</name>
</gene>
<reference evidence="3" key="1">
    <citation type="submission" date="2017-08" db="EMBL/GenBank/DDBJ databases">
        <title>A dynamic microbial community with high functional redundancy inhabits the cold, oxic subseafloor aquifer.</title>
        <authorList>
            <person name="Tully B.J."/>
            <person name="Wheat C.G."/>
            <person name="Glazer B.T."/>
            <person name="Huber J.A."/>
        </authorList>
    </citation>
    <scope>NUCLEOTIDE SEQUENCE [LARGE SCALE GENOMIC DNA]</scope>
</reference>
<evidence type="ECO:0000313" key="2">
    <source>
        <dbReference type="EMBL" id="PCJ25197.1"/>
    </source>
</evidence>
<dbReference type="AlphaFoldDB" id="A0A2A5B0W6"/>
<dbReference type="EMBL" id="NVVJ01000019">
    <property type="protein sequence ID" value="PCJ25197.1"/>
    <property type="molecule type" value="Genomic_DNA"/>
</dbReference>
<protein>
    <recommendedName>
        <fullName evidence="4">Capsule biosynthesis protein</fullName>
    </recommendedName>
</protein>
<evidence type="ECO:0000256" key="1">
    <source>
        <dbReference type="SAM" id="Phobius"/>
    </source>
</evidence>
<dbReference type="Proteomes" id="UP000218327">
    <property type="component" value="Unassembled WGS sequence"/>
</dbReference>
<proteinExistence type="predicted"/>
<comment type="caution">
    <text evidence="2">The sequence shown here is derived from an EMBL/GenBank/DDBJ whole genome shotgun (WGS) entry which is preliminary data.</text>
</comment>
<keyword evidence="1" id="KW-1133">Transmembrane helix</keyword>
<sequence>MSSAKSHLDSVDETYFQHMKHAFSFSVELFTASACCLVHAFLPSLFEKKGSSIVGKLHDRMVINRANLTPSSTRVVEEHEVNKLSKIS</sequence>
<keyword evidence="1" id="KW-0472">Membrane</keyword>
<evidence type="ECO:0000313" key="3">
    <source>
        <dbReference type="Proteomes" id="UP000218327"/>
    </source>
</evidence>
<dbReference type="Pfam" id="PF19883">
    <property type="entry name" value="DUF6356"/>
    <property type="match status" value="1"/>
</dbReference>